<evidence type="ECO:0000256" key="3">
    <source>
        <dbReference type="ARBA" id="ARBA00022692"/>
    </source>
</evidence>
<feature type="transmembrane region" description="Helical" evidence="6">
    <location>
        <begin position="70"/>
        <end position="87"/>
    </location>
</feature>
<reference evidence="7 8" key="1">
    <citation type="submission" date="2019-10" db="EMBL/GenBank/DDBJ databases">
        <title>Alkalibaculum tamaniensis sp.nov., a new alkaliphilic acetogen, isolated on methoxylated aromatics from a mud volcano.</title>
        <authorList>
            <person name="Khomyakova M.A."/>
            <person name="Merkel A.Y."/>
            <person name="Bonch-Osmolovskaya E.A."/>
            <person name="Slobodkin A.I."/>
        </authorList>
    </citation>
    <scope>NUCLEOTIDE SEQUENCE [LARGE SCALE GENOMIC DNA]</scope>
    <source>
        <strain evidence="7 8">M08DMB</strain>
    </source>
</reference>
<keyword evidence="8" id="KW-1185">Reference proteome</keyword>
<keyword evidence="3 6" id="KW-0812">Transmembrane</keyword>
<dbReference type="PANTHER" id="PTHR43701:SF2">
    <property type="entry name" value="MEMBRANE TRANSPORTER PROTEIN YJNA-RELATED"/>
    <property type="match status" value="1"/>
</dbReference>
<evidence type="ECO:0000256" key="2">
    <source>
        <dbReference type="ARBA" id="ARBA00009142"/>
    </source>
</evidence>
<feature type="transmembrane region" description="Helical" evidence="6">
    <location>
        <begin position="37"/>
        <end position="58"/>
    </location>
</feature>
<proteinExistence type="inferred from homology"/>
<dbReference type="GO" id="GO:0005886">
    <property type="term" value="C:plasma membrane"/>
    <property type="evidence" value="ECO:0007669"/>
    <property type="project" value="UniProtKB-SubCell"/>
</dbReference>
<sequence length="116" mass="12431">MATLTGFLSGIMGGMGIGGGIVLIPMLTIILGVDQKIAQSTNLICYLPIALSCLPIHIKNKNIELSITKKIVPFGIIGAILGSYLAVHMPSAILKKLFAFFLLAMGIREITHKRIQ</sequence>
<dbReference type="Pfam" id="PF01925">
    <property type="entry name" value="TauE"/>
    <property type="match status" value="1"/>
</dbReference>
<keyword evidence="5 6" id="KW-0472">Membrane</keyword>
<protein>
    <recommendedName>
        <fullName evidence="6">Probable membrane transporter protein</fullName>
    </recommendedName>
</protein>
<evidence type="ECO:0000256" key="5">
    <source>
        <dbReference type="ARBA" id="ARBA00023136"/>
    </source>
</evidence>
<dbReference type="RefSeq" id="WP_152806416.1">
    <property type="nucleotide sequence ID" value="NZ_WHNX01000037.1"/>
</dbReference>
<comment type="subcellular location">
    <subcellularLocation>
        <location evidence="6">Cell membrane</location>
        <topology evidence="6">Multi-pass membrane protein</topology>
    </subcellularLocation>
    <subcellularLocation>
        <location evidence="1">Membrane</location>
        <topology evidence="1">Multi-pass membrane protein</topology>
    </subcellularLocation>
</comment>
<dbReference type="PANTHER" id="PTHR43701">
    <property type="entry name" value="MEMBRANE TRANSPORTER PROTEIN MJ0441-RELATED"/>
    <property type="match status" value="1"/>
</dbReference>
<dbReference type="Proteomes" id="UP000440004">
    <property type="component" value="Unassembled WGS sequence"/>
</dbReference>
<comment type="similarity">
    <text evidence="2 6">Belongs to the 4-toluene sulfonate uptake permease (TSUP) (TC 2.A.102) family.</text>
</comment>
<dbReference type="EMBL" id="WHNX01000037">
    <property type="protein sequence ID" value="MPW27058.1"/>
    <property type="molecule type" value="Genomic_DNA"/>
</dbReference>
<dbReference type="AlphaFoldDB" id="A0A6A7KC21"/>
<evidence type="ECO:0000313" key="7">
    <source>
        <dbReference type="EMBL" id="MPW27058.1"/>
    </source>
</evidence>
<keyword evidence="6" id="KW-1003">Cell membrane</keyword>
<evidence type="ECO:0000256" key="4">
    <source>
        <dbReference type="ARBA" id="ARBA00022989"/>
    </source>
</evidence>
<gene>
    <name evidence="7" type="ORF">GC105_14835</name>
</gene>
<dbReference type="InterPro" id="IPR002781">
    <property type="entry name" value="TM_pro_TauE-like"/>
</dbReference>
<evidence type="ECO:0000256" key="6">
    <source>
        <dbReference type="RuleBase" id="RU363041"/>
    </source>
</evidence>
<dbReference type="InterPro" id="IPR051598">
    <property type="entry name" value="TSUP/Inactive_protease-like"/>
</dbReference>
<keyword evidence="4 6" id="KW-1133">Transmembrane helix</keyword>
<evidence type="ECO:0000256" key="1">
    <source>
        <dbReference type="ARBA" id="ARBA00004141"/>
    </source>
</evidence>
<accession>A0A6A7KC21</accession>
<organism evidence="7 8">
    <name type="scientific">Alkalibaculum sporogenes</name>
    <dbReference type="NCBI Taxonomy" id="2655001"/>
    <lineage>
        <taxon>Bacteria</taxon>
        <taxon>Bacillati</taxon>
        <taxon>Bacillota</taxon>
        <taxon>Clostridia</taxon>
        <taxon>Eubacteriales</taxon>
        <taxon>Eubacteriaceae</taxon>
        <taxon>Alkalibaculum</taxon>
    </lineage>
</organism>
<feature type="transmembrane region" description="Helical" evidence="6">
    <location>
        <begin position="7"/>
        <end position="31"/>
    </location>
</feature>
<comment type="caution">
    <text evidence="7">The sequence shown here is derived from an EMBL/GenBank/DDBJ whole genome shotgun (WGS) entry which is preliminary data.</text>
</comment>
<name>A0A6A7KC21_9FIRM</name>
<evidence type="ECO:0000313" key="8">
    <source>
        <dbReference type="Proteomes" id="UP000440004"/>
    </source>
</evidence>